<dbReference type="Proteomes" id="UP000065807">
    <property type="component" value="Chromosome"/>
</dbReference>
<feature type="region of interest" description="Disordered" evidence="1">
    <location>
        <begin position="1"/>
        <end position="21"/>
    </location>
</feature>
<dbReference type="KEGG" id="lpil:LIP_2523"/>
<dbReference type="EMBL" id="AP014924">
    <property type="protein sequence ID" value="BAS28353.1"/>
    <property type="molecule type" value="Genomic_DNA"/>
</dbReference>
<dbReference type="STRING" id="1555112.LIP_2523"/>
<organism evidence="2 3">
    <name type="scientific">Limnochorda pilosa</name>
    <dbReference type="NCBI Taxonomy" id="1555112"/>
    <lineage>
        <taxon>Bacteria</taxon>
        <taxon>Bacillati</taxon>
        <taxon>Bacillota</taxon>
        <taxon>Limnochordia</taxon>
        <taxon>Limnochordales</taxon>
        <taxon>Limnochordaceae</taxon>
        <taxon>Limnochorda</taxon>
    </lineage>
</organism>
<protein>
    <submittedName>
        <fullName evidence="2">Uncharacterized protein</fullName>
    </submittedName>
</protein>
<name>A0A0K2SMJ8_LIMPI</name>
<evidence type="ECO:0000256" key="1">
    <source>
        <dbReference type="SAM" id="MobiDB-lite"/>
    </source>
</evidence>
<accession>A0A0K2SMJ8</accession>
<dbReference type="AlphaFoldDB" id="A0A0K2SMJ8"/>
<evidence type="ECO:0000313" key="3">
    <source>
        <dbReference type="Proteomes" id="UP000065807"/>
    </source>
</evidence>
<reference evidence="3" key="2">
    <citation type="journal article" date="2016" name="Int. J. Syst. Evol. Microbiol.">
        <title>Complete genome sequence and cell structure of Limnochorda pilosa, a Gram-negative spore-former within the phylum Firmicutes.</title>
        <authorList>
            <person name="Watanabe M."/>
            <person name="Kojima H."/>
            <person name="Fukui M."/>
        </authorList>
    </citation>
    <scope>NUCLEOTIDE SEQUENCE [LARGE SCALE GENOMIC DNA]</scope>
    <source>
        <strain evidence="3">HC45</strain>
    </source>
</reference>
<evidence type="ECO:0000313" key="2">
    <source>
        <dbReference type="EMBL" id="BAS28353.1"/>
    </source>
</evidence>
<keyword evidence="3" id="KW-1185">Reference proteome</keyword>
<feature type="region of interest" description="Disordered" evidence="1">
    <location>
        <begin position="119"/>
        <end position="149"/>
    </location>
</feature>
<gene>
    <name evidence="2" type="ORF">LIP_2523</name>
</gene>
<reference evidence="3" key="1">
    <citation type="submission" date="2015-07" db="EMBL/GenBank/DDBJ databases">
        <title>Complete genome sequence and phylogenetic analysis of Limnochorda pilosa.</title>
        <authorList>
            <person name="Watanabe M."/>
            <person name="Kojima H."/>
            <person name="Fukui M."/>
        </authorList>
    </citation>
    <scope>NUCLEOTIDE SEQUENCE [LARGE SCALE GENOMIC DNA]</scope>
    <source>
        <strain evidence="3">HC45</strain>
    </source>
</reference>
<sequence>MAKSDAHDGPGGVGAHAGQAAEPLRIVRYTPSLGGQLCGGAPEEPGAPVEAEALPGFQDVHLAAGGQGSQVRKALEEAMVVGDDRLHLGLLEHHFRKPDAVRIPGGPPGEVAPACPVPREQVVPQGGPPTVRVLDGRAGQGRGLRRGSA</sequence>
<proteinExistence type="predicted"/>